<dbReference type="EMBL" id="BQNB010011063">
    <property type="protein sequence ID" value="GJS85608.1"/>
    <property type="molecule type" value="Genomic_DNA"/>
</dbReference>
<gene>
    <name evidence="4" type="ORF">Tco_0752149</name>
</gene>
<name>A0ABQ4Z9L1_9ASTR</name>
<organism evidence="4 5">
    <name type="scientific">Tanacetum coccineum</name>
    <dbReference type="NCBI Taxonomy" id="301880"/>
    <lineage>
        <taxon>Eukaryota</taxon>
        <taxon>Viridiplantae</taxon>
        <taxon>Streptophyta</taxon>
        <taxon>Embryophyta</taxon>
        <taxon>Tracheophyta</taxon>
        <taxon>Spermatophyta</taxon>
        <taxon>Magnoliopsida</taxon>
        <taxon>eudicotyledons</taxon>
        <taxon>Gunneridae</taxon>
        <taxon>Pentapetalae</taxon>
        <taxon>asterids</taxon>
        <taxon>campanulids</taxon>
        <taxon>Asterales</taxon>
        <taxon>Asteraceae</taxon>
        <taxon>Asteroideae</taxon>
        <taxon>Anthemideae</taxon>
        <taxon>Anthemidinae</taxon>
        <taxon>Tanacetum</taxon>
    </lineage>
</organism>
<keyword evidence="1" id="KW-0862">Zinc</keyword>
<dbReference type="InterPro" id="IPR036875">
    <property type="entry name" value="Znf_CCHC_sf"/>
</dbReference>
<dbReference type="SUPFAM" id="SSF57756">
    <property type="entry name" value="Retrovirus zinc finger-like domains"/>
    <property type="match status" value="1"/>
</dbReference>
<keyword evidence="1" id="KW-0479">Metal-binding</keyword>
<proteinExistence type="predicted"/>
<dbReference type="SMART" id="SM00343">
    <property type="entry name" value="ZnF_C2HC"/>
    <property type="match status" value="2"/>
</dbReference>
<dbReference type="PANTHER" id="PTHR46888">
    <property type="entry name" value="ZINC KNUCKLE DOMAINCONTAINING PROTEIN-RELATED"/>
    <property type="match status" value="1"/>
</dbReference>
<protein>
    <submittedName>
        <fullName evidence="4">Retrovirus-related pol polyprotein from transposon TNT 1-94</fullName>
    </submittedName>
</protein>
<accession>A0ABQ4Z9L1</accession>
<reference evidence="4" key="1">
    <citation type="journal article" date="2022" name="Int. J. Mol. Sci.">
        <title>Draft Genome of Tanacetum Coccineum: Genomic Comparison of Closely Related Tanacetum-Family Plants.</title>
        <authorList>
            <person name="Yamashiro T."/>
            <person name="Shiraishi A."/>
            <person name="Nakayama K."/>
            <person name="Satake H."/>
        </authorList>
    </citation>
    <scope>NUCLEOTIDE SEQUENCE</scope>
</reference>
<dbReference type="Gene3D" id="4.10.60.10">
    <property type="entry name" value="Zinc finger, CCHC-type"/>
    <property type="match status" value="1"/>
</dbReference>
<comment type="caution">
    <text evidence="4">The sequence shown here is derived from an EMBL/GenBank/DDBJ whole genome shotgun (WGS) entry which is preliminary data.</text>
</comment>
<evidence type="ECO:0000313" key="5">
    <source>
        <dbReference type="Proteomes" id="UP001151760"/>
    </source>
</evidence>
<keyword evidence="1" id="KW-0863">Zinc-finger</keyword>
<dbReference type="Proteomes" id="UP001151760">
    <property type="component" value="Unassembled WGS sequence"/>
</dbReference>
<dbReference type="InterPro" id="IPR001878">
    <property type="entry name" value="Znf_CCHC"/>
</dbReference>
<feature type="region of interest" description="Disordered" evidence="2">
    <location>
        <begin position="76"/>
        <end position="99"/>
    </location>
</feature>
<dbReference type="Pfam" id="PF00098">
    <property type="entry name" value="zf-CCHC"/>
    <property type="match status" value="1"/>
</dbReference>
<evidence type="ECO:0000313" key="4">
    <source>
        <dbReference type="EMBL" id="GJS85608.1"/>
    </source>
</evidence>
<evidence type="ECO:0000259" key="3">
    <source>
        <dbReference type="PROSITE" id="PS50158"/>
    </source>
</evidence>
<keyword evidence="5" id="KW-1185">Reference proteome</keyword>
<reference evidence="4" key="2">
    <citation type="submission" date="2022-01" db="EMBL/GenBank/DDBJ databases">
        <authorList>
            <person name="Yamashiro T."/>
            <person name="Shiraishi A."/>
            <person name="Satake H."/>
            <person name="Nakayama K."/>
        </authorList>
    </citation>
    <scope>NUCLEOTIDE SEQUENCE</scope>
</reference>
<sequence length="677" mass="75066">MPSQQYQSHQTSSVPPIAYNTPQFLTQPLIEFPNMDSCLVVPVFNQGDDPIACLNKAMAFLIAIASSSRVSMQQVQGRQGQSYAGNSYKGNATSSGGNNARGQARVVKCYNCQGEGHMARQCTQLKRPKNAAYPGIPDGQAAQTTIPNNVAFQTEDLDAYDSDCDDVSNAKVVLMANLSNYDSDVISEVPHFEPYHTDMDNQSVHAMQSFEQIPVVDFTDNEITNFGKRFVPQQELSDKQALWLQTSHPNTDQFASSPIKIEAPRELPKGSNATDVPSSFCLTNDRLSRLFSGSELGSELTLLAGSELNASELDTSVLKTSEYRFSKIFILASYEQELSTCKQELCPFNFLPASCQVSSSELHPGKENGVNILKSFDEGPFQMGTFRETLAEGNEGALHLGLSLTDNLIEKLTNTLALLTQSYKTYLLQTNNQLRNSSNPKNQATVQDGGVVVQNVQGRQNRGQGQARQVKCYNFNGIGHIGKNCTQPKRPQNSEYFKDKMLLMQAQDNGVALDEEQLLFITGGQDNAIDEDVDEQPVQDLALNVDNVFQADDCDAFDYDVDEAPIAQTMFMANLSSTDHVYDKAGPSYDSDVLSEVHDNDHYQDVVCEHHEIHERHDDVQPNYVVDLHVDYTSDSNMILYDQYIKDNIVPVIQNNVSSVPNDAYMMILNDMHEPPA</sequence>
<dbReference type="PANTHER" id="PTHR46888:SF1">
    <property type="entry name" value="RIBONUCLEASE H"/>
    <property type="match status" value="1"/>
</dbReference>
<dbReference type="PROSITE" id="PS50158">
    <property type="entry name" value="ZF_CCHC"/>
    <property type="match status" value="1"/>
</dbReference>
<evidence type="ECO:0000256" key="1">
    <source>
        <dbReference type="PROSITE-ProRule" id="PRU00047"/>
    </source>
</evidence>
<feature type="domain" description="CCHC-type" evidence="3">
    <location>
        <begin position="108"/>
        <end position="124"/>
    </location>
</feature>
<evidence type="ECO:0000256" key="2">
    <source>
        <dbReference type="SAM" id="MobiDB-lite"/>
    </source>
</evidence>